<dbReference type="OMA" id="NDMRSTE"/>
<name>A0A813GR66_POLGL</name>
<dbReference type="GO" id="GO:0000176">
    <property type="term" value="C:nuclear exosome (RNase complex)"/>
    <property type="evidence" value="ECO:0007669"/>
    <property type="project" value="TreeGrafter"/>
</dbReference>
<dbReference type="GO" id="GO:0034475">
    <property type="term" value="P:U4 snRNA 3'-end processing"/>
    <property type="evidence" value="ECO:0007669"/>
    <property type="project" value="TreeGrafter"/>
</dbReference>
<dbReference type="GO" id="GO:0005730">
    <property type="term" value="C:nucleolus"/>
    <property type="evidence" value="ECO:0007669"/>
    <property type="project" value="TreeGrafter"/>
</dbReference>
<sequence>MGSLEPITPEGFRPDGRRVHEPRCVRCCVGSDGRCGADGYAVFELGNTKAVAYVYGPMEARQRNQTHHDRATLTCVLSTAAFATPSRTFRKTDKQSQERSMWIQQTFESAIQLEQYPRSQIRLFVQILQSE</sequence>
<dbReference type="GO" id="GO:0016075">
    <property type="term" value="P:rRNA catabolic process"/>
    <property type="evidence" value="ECO:0007669"/>
    <property type="project" value="TreeGrafter"/>
</dbReference>
<dbReference type="GO" id="GO:0003723">
    <property type="term" value="F:RNA binding"/>
    <property type="evidence" value="ECO:0007669"/>
    <property type="project" value="TreeGrafter"/>
</dbReference>
<dbReference type="InterPro" id="IPR001247">
    <property type="entry name" value="ExoRNase_PH_dom1"/>
</dbReference>
<feature type="non-terminal residue" evidence="3">
    <location>
        <position position="1"/>
    </location>
</feature>
<dbReference type="GO" id="GO:0071051">
    <property type="term" value="P:poly(A)-dependent snoRNA 3'-end processing"/>
    <property type="evidence" value="ECO:0007669"/>
    <property type="project" value="TreeGrafter"/>
</dbReference>
<evidence type="ECO:0000259" key="2">
    <source>
        <dbReference type="Pfam" id="PF01138"/>
    </source>
</evidence>
<dbReference type="Pfam" id="PF01138">
    <property type="entry name" value="RNase_PH"/>
    <property type="match status" value="1"/>
</dbReference>
<protein>
    <recommendedName>
        <fullName evidence="2">Exoribonuclease phosphorolytic domain-containing protein</fullName>
    </recommendedName>
</protein>
<organism evidence="3 4">
    <name type="scientific">Polarella glacialis</name>
    <name type="common">Dinoflagellate</name>
    <dbReference type="NCBI Taxonomy" id="89957"/>
    <lineage>
        <taxon>Eukaryota</taxon>
        <taxon>Sar</taxon>
        <taxon>Alveolata</taxon>
        <taxon>Dinophyceae</taxon>
        <taxon>Suessiales</taxon>
        <taxon>Suessiaceae</taxon>
        <taxon>Polarella</taxon>
    </lineage>
</organism>
<dbReference type="GO" id="GO:0000177">
    <property type="term" value="C:cytoplasmic exosome (RNase complex)"/>
    <property type="evidence" value="ECO:0007669"/>
    <property type="project" value="TreeGrafter"/>
</dbReference>
<dbReference type="GO" id="GO:0071028">
    <property type="term" value="P:nuclear mRNA surveillance"/>
    <property type="evidence" value="ECO:0007669"/>
    <property type="project" value="TreeGrafter"/>
</dbReference>
<dbReference type="SUPFAM" id="SSF54211">
    <property type="entry name" value="Ribosomal protein S5 domain 2-like"/>
    <property type="match status" value="1"/>
</dbReference>
<gene>
    <name evidence="3" type="ORF">PGLA1383_LOCUS42147</name>
</gene>
<dbReference type="OrthoDB" id="27298at2759"/>
<dbReference type="PANTHER" id="PTHR11953:SF0">
    <property type="entry name" value="EXOSOME COMPLEX COMPONENT RRP41"/>
    <property type="match status" value="1"/>
</dbReference>
<dbReference type="Proteomes" id="UP000654075">
    <property type="component" value="Unassembled WGS sequence"/>
</dbReference>
<dbReference type="PANTHER" id="PTHR11953">
    <property type="entry name" value="EXOSOME COMPLEX COMPONENT"/>
    <property type="match status" value="1"/>
</dbReference>
<evidence type="ECO:0000313" key="3">
    <source>
        <dbReference type="EMBL" id="CAE8625114.1"/>
    </source>
</evidence>
<dbReference type="EMBL" id="CAJNNV010028582">
    <property type="protein sequence ID" value="CAE8625114.1"/>
    <property type="molecule type" value="Genomic_DNA"/>
</dbReference>
<comment type="similarity">
    <text evidence="1">Belongs to the RNase PH family.</text>
</comment>
<reference evidence="3" key="1">
    <citation type="submission" date="2021-02" db="EMBL/GenBank/DDBJ databases">
        <authorList>
            <person name="Dougan E. K."/>
            <person name="Rhodes N."/>
            <person name="Thang M."/>
            <person name="Chan C."/>
        </authorList>
    </citation>
    <scope>NUCLEOTIDE SEQUENCE</scope>
</reference>
<evidence type="ECO:0000313" key="4">
    <source>
        <dbReference type="Proteomes" id="UP000654075"/>
    </source>
</evidence>
<proteinExistence type="inferred from homology"/>
<evidence type="ECO:0000256" key="1">
    <source>
        <dbReference type="ARBA" id="ARBA00006678"/>
    </source>
</evidence>
<feature type="domain" description="Exoribonuclease phosphorolytic" evidence="2">
    <location>
        <begin position="37"/>
        <end position="130"/>
    </location>
</feature>
<dbReference type="InterPro" id="IPR050080">
    <property type="entry name" value="RNase_PH"/>
</dbReference>
<keyword evidence="4" id="KW-1185">Reference proteome</keyword>
<dbReference type="InterPro" id="IPR027408">
    <property type="entry name" value="PNPase/RNase_PH_dom_sf"/>
</dbReference>
<comment type="caution">
    <text evidence="3">The sequence shown here is derived from an EMBL/GenBank/DDBJ whole genome shotgun (WGS) entry which is preliminary data.</text>
</comment>
<dbReference type="InterPro" id="IPR020568">
    <property type="entry name" value="Ribosomal_Su5_D2-typ_SF"/>
</dbReference>
<dbReference type="AlphaFoldDB" id="A0A813GR66"/>
<dbReference type="Gene3D" id="3.30.230.70">
    <property type="entry name" value="GHMP Kinase, N-terminal domain"/>
    <property type="match status" value="1"/>
</dbReference>
<accession>A0A813GR66</accession>